<feature type="region of interest" description="Disordered" evidence="1">
    <location>
        <begin position="99"/>
        <end position="131"/>
    </location>
</feature>
<keyword evidence="3" id="KW-1185">Reference proteome</keyword>
<feature type="compositionally biased region" description="Basic and acidic residues" evidence="1">
    <location>
        <begin position="99"/>
        <end position="128"/>
    </location>
</feature>
<evidence type="ECO:0000256" key="1">
    <source>
        <dbReference type="SAM" id="MobiDB-lite"/>
    </source>
</evidence>
<reference evidence="2 3" key="1">
    <citation type="submission" date="2018-05" db="EMBL/GenBank/DDBJ databases">
        <title>Draft genome sequence of Rhodanobacter denitrificans Yn1 isolated from gold copper mine.</title>
        <authorList>
            <person name="Yang N."/>
            <person name="Mazhar H.S."/>
            <person name="Rensing C."/>
        </authorList>
    </citation>
    <scope>NUCLEOTIDE SEQUENCE [LARGE SCALE GENOMIC DNA]</scope>
    <source>
        <strain evidence="2 3">Yn1</strain>
    </source>
</reference>
<proteinExistence type="predicted"/>
<protein>
    <submittedName>
        <fullName evidence="2">DUF3011 domain-containing protein</fullName>
    </submittedName>
</protein>
<organism evidence="2 3">
    <name type="scientific">Rhodanobacter denitrificans</name>
    <dbReference type="NCBI Taxonomy" id="666685"/>
    <lineage>
        <taxon>Bacteria</taxon>
        <taxon>Pseudomonadati</taxon>
        <taxon>Pseudomonadota</taxon>
        <taxon>Gammaproteobacteria</taxon>
        <taxon>Lysobacterales</taxon>
        <taxon>Rhodanobacteraceae</taxon>
        <taxon>Rhodanobacter</taxon>
    </lineage>
</organism>
<name>A0A368KJR2_9GAMM</name>
<dbReference type="Proteomes" id="UP000252387">
    <property type="component" value="Unassembled WGS sequence"/>
</dbReference>
<comment type="caution">
    <text evidence="2">The sequence shown here is derived from an EMBL/GenBank/DDBJ whole genome shotgun (WGS) entry which is preliminary data.</text>
</comment>
<evidence type="ECO:0000313" key="2">
    <source>
        <dbReference type="EMBL" id="RCS31398.1"/>
    </source>
</evidence>
<sequence length="203" mass="22545">MGAIGGWAGGIIVAGLVGGLLGVAPPVRAQSDAPVRCVSSDGHYSRCAVPWPYVELYKQESKADCIRGQSWGMDGYTLWVDRGCRGLFGPADRGGYGDRYDNRNGGRYDDDDRDGGRDRDRDYGDEGGWRPGPGWNRRIDLQCDSNKKKYQMCQVDVGRNGSVRLGRQLSDARCTEGYSWGWNRAGVWVAHGCRGEFLVDRRW</sequence>
<gene>
    <name evidence="2" type="ORF">DEO45_01610</name>
</gene>
<dbReference type="EMBL" id="QFWQ01000002">
    <property type="protein sequence ID" value="RCS31398.1"/>
    <property type="molecule type" value="Genomic_DNA"/>
</dbReference>
<dbReference type="InterPro" id="IPR021381">
    <property type="entry name" value="DUF3011"/>
</dbReference>
<dbReference type="OrthoDB" id="6052310at2"/>
<dbReference type="Pfam" id="PF11218">
    <property type="entry name" value="DUF3011"/>
    <property type="match status" value="1"/>
</dbReference>
<evidence type="ECO:0000313" key="3">
    <source>
        <dbReference type="Proteomes" id="UP000252387"/>
    </source>
</evidence>
<dbReference type="AlphaFoldDB" id="A0A368KJR2"/>
<accession>A0A368KJR2</accession>